<dbReference type="Proteomes" id="UP000472320">
    <property type="component" value="Unassembled WGS sequence"/>
</dbReference>
<dbReference type="PANTHER" id="PTHR35174">
    <property type="entry name" value="BLL7171 PROTEIN-RELATED"/>
    <property type="match status" value="1"/>
</dbReference>
<evidence type="ECO:0000313" key="3">
    <source>
        <dbReference type="EMBL" id="MTW11336.1"/>
    </source>
</evidence>
<gene>
    <name evidence="3" type="ORF">GM658_12095</name>
</gene>
<organism evidence="3 4">
    <name type="scientific">Massilia eburnea</name>
    <dbReference type="NCBI Taxonomy" id="1776165"/>
    <lineage>
        <taxon>Bacteria</taxon>
        <taxon>Pseudomonadati</taxon>
        <taxon>Pseudomonadota</taxon>
        <taxon>Betaproteobacteria</taxon>
        <taxon>Burkholderiales</taxon>
        <taxon>Oxalobacteraceae</taxon>
        <taxon>Telluria group</taxon>
        <taxon>Massilia</taxon>
    </lineage>
</organism>
<protein>
    <recommendedName>
        <fullName evidence="2">YCII-related domain-containing protein</fullName>
    </recommendedName>
</protein>
<dbReference type="EMBL" id="WNKX01000007">
    <property type="protein sequence ID" value="MTW11336.1"/>
    <property type="molecule type" value="Genomic_DNA"/>
</dbReference>
<evidence type="ECO:0000313" key="4">
    <source>
        <dbReference type="Proteomes" id="UP000472320"/>
    </source>
</evidence>
<comment type="similarity">
    <text evidence="1">Belongs to the YciI family.</text>
</comment>
<reference evidence="3 4" key="1">
    <citation type="submission" date="2019-11" db="EMBL/GenBank/DDBJ databases">
        <title>Type strains purchased from KCTC, JCM and DSMZ.</title>
        <authorList>
            <person name="Lu H."/>
        </authorList>
    </citation>
    <scope>NUCLEOTIDE SEQUENCE [LARGE SCALE GENOMIC DNA]</scope>
    <source>
        <strain evidence="3 4">JCM 31587</strain>
    </source>
</reference>
<comment type="caution">
    <text evidence="3">The sequence shown here is derived from an EMBL/GenBank/DDBJ whole genome shotgun (WGS) entry which is preliminary data.</text>
</comment>
<evidence type="ECO:0000256" key="1">
    <source>
        <dbReference type="ARBA" id="ARBA00007689"/>
    </source>
</evidence>
<dbReference type="PANTHER" id="PTHR35174:SF4">
    <property type="entry name" value="BLL7163 PROTEIN"/>
    <property type="match status" value="1"/>
</dbReference>
<dbReference type="OrthoDB" id="9807535at2"/>
<dbReference type="SUPFAM" id="SSF54909">
    <property type="entry name" value="Dimeric alpha+beta barrel"/>
    <property type="match status" value="2"/>
</dbReference>
<dbReference type="Gene3D" id="3.30.70.1060">
    <property type="entry name" value="Dimeric alpha+beta barrel"/>
    <property type="match status" value="2"/>
</dbReference>
<evidence type="ECO:0000259" key="2">
    <source>
        <dbReference type="Pfam" id="PF03795"/>
    </source>
</evidence>
<proteinExistence type="inferred from homology"/>
<dbReference type="InterPro" id="IPR011008">
    <property type="entry name" value="Dimeric_a/b-barrel"/>
</dbReference>
<dbReference type="Pfam" id="PF03795">
    <property type="entry name" value="YCII"/>
    <property type="match status" value="1"/>
</dbReference>
<dbReference type="AlphaFoldDB" id="A0A6L6QI75"/>
<accession>A0A6L6QI75</accession>
<sequence length="230" mass="24717">MQYMVIRKADAASELDGFPSAELVQAVPGAKWLRSSADGGLRMRRRNGQWLYEEGPFNDVSVAGFAFIEAEDRRAASELAARWPSADAEGRAVLEVREAGCPGGCVGFDTGRPPKHTAWAVLLRSDEVAEQDFEPPAAVIDIMNRANNAGIAAGVALSGEGLKSTARGARVKFSGGKPFITDGPFAEVKELIAGYWAVDAASRDEVIAWVKSYPYPSQGDMEVELRKVAI</sequence>
<dbReference type="RefSeq" id="WP_155454289.1">
    <property type="nucleotide sequence ID" value="NZ_WNKX01000007.1"/>
</dbReference>
<name>A0A6L6QI75_9BURK</name>
<feature type="domain" description="YCII-related" evidence="2">
    <location>
        <begin position="132"/>
        <end position="222"/>
    </location>
</feature>
<dbReference type="InterPro" id="IPR005545">
    <property type="entry name" value="YCII"/>
</dbReference>
<keyword evidence="4" id="KW-1185">Reference proteome</keyword>